<protein>
    <submittedName>
        <fullName evidence="1">Uncharacterized protein</fullName>
    </submittedName>
</protein>
<name>A0A9R1VGQ4_LACSA</name>
<organism evidence="1 2">
    <name type="scientific">Lactuca sativa</name>
    <name type="common">Garden lettuce</name>
    <dbReference type="NCBI Taxonomy" id="4236"/>
    <lineage>
        <taxon>Eukaryota</taxon>
        <taxon>Viridiplantae</taxon>
        <taxon>Streptophyta</taxon>
        <taxon>Embryophyta</taxon>
        <taxon>Tracheophyta</taxon>
        <taxon>Spermatophyta</taxon>
        <taxon>Magnoliopsida</taxon>
        <taxon>eudicotyledons</taxon>
        <taxon>Gunneridae</taxon>
        <taxon>Pentapetalae</taxon>
        <taxon>asterids</taxon>
        <taxon>campanulids</taxon>
        <taxon>Asterales</taxon>
        <taxon>Asteraceae</taxon>
        <taxon>Cichorioideae</taxon>
        <taxon>Cichorieae</taxon>
        <taxon>Lactucinae</taxon>
        <taxon>Lactuca</taxon>
    </lineage>
</organism>
<dbReference type="EMBL" id="NBSK02000005">
    <property type="protein sequence ID" value="KAJ0204989.1"/>
    <property type="molecule type" value="Genomic_DNA"/>
</dbReference>
<sequence length="248" mass="28913">MTKLVSSITVLISPHVRHVGGFLGMTFIIEHHLLKGCYFTLNTNNLLCLNQTNILIRLFLNRLSPLLNFWLGWNVTNMMKMHKSYHMLNSQLNMFGINQIRYGQEEKPSPRHPILLNKIKGPTCYEDIRTINGTKDACYALGLLDDDREYISSINETHHWATAFFCRSVFVMLITSDSLSRSVHVFEETYKCLFDDVIHVREQEIGIRAKRGCNFQPYVVIHRERIIELWIEFEADTKHLSIKICIPN</sequence>
<proteinExistence type="predicted"/>
<evidence type="ECO:0000313" key="2">
    <source>
        <dbReference type="Proteomes" id="UP000235145"/>
    </source>
</evidence>
<evidence type="ECO:0000313" key="1">
    <source>
        <dbReference type="EMBL" id="KAJ0204989.1"/>
    </source>
</evidence>
<dbReference type="AlphaFoldDB" id="A0A9R1VGQ4"/>
<gene>
    <name evidence="1" type="ORF">LSAT_V11C500262960</name>
</gene>
<reference evidence="1 2" key="1">
    <citation type="journal article" date="2017" name="Nat. Commun.">
        <title>Genome assembly with in vitro proximity ligation data and whole-genome triplication in lettuce.</title>
        <authorList>
            <person name="Reyes-Chin-Wo S."/>
            <person name="Wang Z."/>
            <person name="Yang X."/>
            <person name="Kozik A."/>
            <person name="Arikit S."/>
            <person name="Song C."/>
            <person name="Xia L."/>
            <person name="Froenicke L."/>
            <person name="Lavelle D.O."/>
            <person name="Truco M.J."/>
            <person name="Xia R."/>
            <person name="Zhu S."/>
            <person name="Xu C."/>
            <person name="Xu H."/>
            <person name="Xu X."/>
            <person name="Cox K."/>
            <person name="Korf I."/>
            <person name="Meyers B.C."/>
            <person name="Michelmore R.W."/>
        </authorList>
    </citation>
    <scope>NUCLEOTIDE SEQUENCE [LARGE SCALE GENOMIC DNA]</scope>
    <source>
        <strain evidence="2">cv. Salinas</strain>
        <tissue evidence="1">Seedlings</tissue>
    </source>
</reference>
<dbReference type="Proteomes" id="UP000235145">
    <property type="component" value="Unassembled WGS sequence"/>
</dbReference>
<comment type="caution">
    <text evidence="1">The sequence shown here is derived from an EMBL/GenBank/DDBJ whole genome shotgun (WGS) entry which is preliminary data.</text>
</comment>
<accession>A0A9R1VGQ4</accession>
<keyword evidence="2" id="KW-1185">Reference proteome</keyword>